<dbReference type="PANTHER" id="PTHR43329">
    <property type="entry name" value="EPOXIDE HYDROLASE"/>
    <property type="match status" value="1"/>
</dbReference>
<evidence type="ECO:0000256" key="2">
    <source>
        <dbReference type="ARBA" id="ARBA00038334"/>
    </source>
</evidence>
<comment type="caution">
    <text evidence="4">The sequence shown here is derived from an EMBL/GenBank/DDBJ whole genome shotgun (WGS) entry which is preliminary data.</text>
</comment>
<accession>A0A8H7T6Z1</accession>
<dbReference type="InterPro" id="IPR029058">
    <property type="entry name" value="AB_hydrolase_fold"/>
</dbReference>
<evidence type="ECO:0000259" key="3">
    <source>
        <dbReference type="Pfam" id="PF00561"/>
    </source>
</evidence>
<dbReference type="PRINTS" id="PR00412">
    <property type="entry name" value="EPOXHYDRLASE"/>
</dbReference>
<protein>
    <recommendedName>
        <fullName evidence="3">AB hydrolase-1 domain-containing protein</fullName>
    </recommendedName>
</protein>
<evidence type="ECO:0000313" key="4">
    <source>
        <dbReference type="EMBL" id="KAG4416239.1"/>
    </source>
</evidence>
<dbReference type="AlphaFoldDB" id="A0A8H7T6Z1"/>
<reference evidence="4" key="1">
    <citation type="submission" date="2021-02" db="EMBL/GenBank/DDBJ databases">
        <title>Genome sequence Cadophora malorum strain M34.</title>
        <authorList>
            <person name="Stefanovic E."/>
            <person name="Vu D."/>
            <person name="Scully C."/>
            <person name="Dijksterhuis J."/>
            <person name="Roader J."/>
            <person name="Houbraken J."/>
        </authorList>
    </citation>
    <scope>NUCLEOTIDE SEQUENCE</scope>
    <source>
        <strain evidence="4">M34</strain>
    </source>
</reference>
<dbReference type="GO" id="GO:0016787">
    <property type="term" value="F:hydrolase activity"/>
    <property type="evidence" value="ECO:0007669"/>
    <property type="project" value="UniProtKB-KW"/>
</dbReference>
<organism evidence="4 5">
    <name type="scientific">Cadophora malorum</name>
    <dbReference type="NCBI Taxonomy" id="108018"/>
    <lineage>
        <taxon>Eukaryota</taxon>
        <taxon>Fungi</taxon>
        <taxon>Dikarya</taxon>
        <taxon>Ascomycota</taxon>
        <taxon>Pezizomycotina</taxon>
        <taxon>Leotiomycetes</taxon>
        <taxon>Helotiales</taxon>
        <taxon>Ploettnerulaceae</taxon>
        <taxon>Cadophora</taxon>
    </lineage>
</organism>
<keyword evidence="1" id="KW-0378">Hydrolase</keyword>
<feature type="domain" description="AB hydrolase-1" evidence="3">
    <location>
        <begin position="46"/>
        <end position="147"/>
    </location>
</feature>
<keyword evidence="5" id="KW-1185">Reference proteome</keyword>
<dbReference type="EMBL" id="JAFJYH010000193">
    <property type="protein sequence ID" value="KAG4416239.1"/>
    <property type="molecule type" value="Genomic_DNA"/>
</dbReference>
<dbReference type="InterPro" id="IPR000639">
    <property type="entry name" value="Epox_hydrolase-like"/>
</dbReference>
<evidence type="ECO:0000313" key="5">
    <source>
        <dbReference type="Proteomes" id="UP000664132"/>
    </source>
</evidence>
<dbReference type="SUPFAM" id="SSF53474">
    <property type="entry name" value="alpha/beta-Hydrolases"/>
    <property type="match status" value="1"/>
</dbReference>
<dbReference type="OrthoDB" id="284184at2759"/>
<comment type="similarity">
    <text evidence="2">Belongs to the AB hydrolase superfamily. Epoxide hydrolase family.</text>
</comment>
<proteinExistence type="inferred from homology"/>
<dbReference type="Gene3D" id="3.40.50.1820">
    <property type="entry name" value="alpha/beta hydrolase"/>
    <property type="match status" value="1"/>
</dbReference>
<evidence type="ECO:0000256" key="1">
    <source>
        <dbReference type="ARBA" id="ARBA00022801"/>
    </source>
</evidence>
<gene>
    <name evidence="4" type="ORF">IFR04_010642</name>
</gene>
<sequence length="307" mass="34375">MMGDEEIPLPNKEYTIPGTGHTYAYIYHPAKEDEGSNEGGKKKKATLLWLHGFPSTSAEWRNQIPYFLSLGYGILAPDLLGYGGTSKPLDINAYVGKSMAAEITAILDHEGVDGDVVGIAHDWGTYLLSRLSTFHGDRFTKLVFMSVPFGRPGVKGDVHAINEKTKKLGYEQLGYQVWFAEEEAGNIISQHWEPFFNLVYPSNPQIWTTSFAPLGSLKRFLLANTEESSKHILAPWISTEAKDHHRQMFVGEIGEGGGYDAPLMWYKRGMKSLGWEEEREMLDRGEIDEGIKGKDVLMVGGLRDTVW</sequence>
<name>A0A8H7T6Z1_9HELO</name>
<dbReference type="Pfam" id="PF00561">
    <property type="entry name" value="Abhydrolase_1"/>
    <property type="match status" value="1"/>
</dbReference>
<dbReference type="InterPro" id="IPR000073">
    <property type="entry name" value="AB_hydrolase_1"/>
</dbReference>
<dbReference type="Proteomes" id="UP000664132">
    <property type="component" value="Unassembled WGS sequence"/>
</dbReference>